<dbReference type="RGD" id="628631">
    <property type="gene designation" value="Mrfap1"/>
</dbReference>
<evidence type="ECO:0000256" key="7">
    <source>
        <dbReference type="ARBA" id="ARBA00023295"/>
    </source>
</evidence>
<keyword evidence="9" id="KW-0732">Signal</keyword>
<feature type="domain" description="Glycoside hydrolase family 38 central" evidence="10">
    <location>
        <begin position="487"/>
        <end position="570"/>
    </location>
</feature>
<feature type="signal peptide" evidence="9">
    <location>
        <begin position="1"/>
        <end position="21"/>
    </location>
</feature>
<dbReference type="IntAct" id="Q7TP34">
    <property type="interactions" value="1"/>
</dbReference>
<dbReference type="Pfam" id="PF09261">
    <property type="entry name" value="Alpha-mann_mid"/>
    <property type="match status" value="1"/>
</dbReference>
<dbReference type="SUPFAM" id="SSF74650">
    <property type="entry name" value="Galactose mutarotase-like"/>
    <property type="match status" value="1"/>
</dbReference>
<keyword evidence="16" id="KW-1267">Proteomics identification</keyword>
<dbReference type="Bgee" id="ENSRNOG00000056162">
    <property type="expression patterns" value="Expressed in quadriceps femoris and 17 other cell types or tissues"/>
</dbReference>
<dbReference type="GO" id="GO:0006516">
    <property type="term" value="P:glycoprotein catabolic process"/>
    <property type="evidence" value="ECO:0000266"/>
    <property type="project" value="RGD"/>
</dbReference>
<protein>
    <submittedName>
        <fullName evidence="11">Ab2-450</fullName>
    </submittedName>
    <submittedName>
        <fullName evidence="12">Morf4 family associated protein 1</fullName>
    </submittedName>
</protein>
<dbReference type="SUPFAM" id="SSF88713">
    <property type="entry name" value="Glycoside hydrolase/deacetylase"/>
    <property type="match status" value="1"/>
</dbReference>
<dbReference type="Ensembl" id="ENSRNOT00000088221.3">
    <property type="protein sequence ID" value="ENSRNOP00000075327.1"/>
    <property type="gene ID" value="ENSRNOG00000056162.3"/>
</dbReference>
<dbReference type="PANTHER" id="PTHR11607">
    <property type="entry name" value="ALPHA-MANNOSIDASE"/>
    <property type="match status" value="1"/>
</dbReference>
<dbReference type="RGD" id="1308840">
    <property type="gene designation" value="Man2b2"/>
</dbReference>
<dbReference type="GO" id="GO:0052767">
    <property type="term" value="F:mannosyl-oligosaccharide 1,6-alpha-mannosidase activity"/>
    <property type="evidence" value="ECO:0000266"/>
    <property type="project" value="RGD"/>
</dbReference>
<evidence type="ECO:0000256" key="5">
    <source>
        <dbReference type="ARBA" id="ARBA00022801"/>
    </source>
</evidence>
<evidence type="ECO:0007829" key="16">
    <source>
        <dbReference type="PeptideAtlas" id="Q7TP34"/>
    </source>
</evidence>
<dbReference type="InterPro" id="IPR027291">
    <property type="entry name" value="Glyco_hydro_38_N_sf"/>
</dbReference>
<dbReference type="HOGENOM" id="CLU_004690_3_0_1"/>
<organism evidence="11">
    <name type="scientific">Rattus norvegicus</name>
    <name type="common">Rat</name>
    <dbReference type="NCBI Taxonomy" id="10116"/>
    <lineage>
        <taxon>Eukaryota</taxon>
        <taxon>Metazoa</taxon>
        <taxon>Chordata</taxon>
        <taxon>Craniata</taxon>
        <taxon>Vertebrata</taxon>
        <taxon>Euteleostomi</taxon>
        <taxon>Mammalia</taxon>
        <taxon>Eutheria</taxon>
        <taxon>Euarchontoglires</taxon>
        <taxon>Glires</taxon>
        <taxon>Rodentia</taxon>
        <taxon>Myomorpha</taxon>
        <taxon>Muroidea</taxon>
        <taxon>Muridae</taxon>
        <taxon>Murinae</taxon>
        <taxon>Rattus</taxon>
    </lineage>
</organism>
<feature type="compositionally biased region" description="Acidic residues" evidence="8">
    <location>
        <begin position="1266"/>
        <end position="1279"/>
    </location>
</feature>
<dbReference type="InterPro" id="IPR011682">
    <property type="entry name" value="Glyco_hydro_38_C"/>
</dbReference>
<evidence type="ECO:0000313" key="15">
    <source>
        <dbReference type="RGD" id="628631"/>
    </source>
</evidence>
<evidence type="ECO:0000256" key="1">
    <source>
        <dbReference type="ARBA" id="ARBA00001947"/>
    </source>
</evidence>
<dbReference type="SUPFAM" id="SSF88688">
    <property type="entry name" value="Families 57/38 glycoside transferase middle domain"/>
    <property type="match status" value="1"/>
</dbReference>
<keyword evidence="13" id="KW-1185">Reference proteome</keyword>
<evidence type="ECO:0000313" key="13">
    <source>
        <dbReference type="Proteomes" id="UP000002494"/>
    </source>
</evidence>
<dbReference type="InterPro" id="IPR015341">
    <property type="entry name" value="Glyco_hydro_38_cen"/>
</dbReference>
<comment type="cofactor">
    <cofactor evidence="1">
        <name>Zn(2+)</name>
        <dbReference type="ChEBI" id="CHEBI:29105"/>
    </cofactor>
</comment>
<dbReference type="PaxDb" id="10116-ENSRNOP00000068183"/>
<dbReference type="InterPro" id="IPR037094">
    <property type="entry name" value="Glyco_hydro_38_cen_sf"/>
</dbReference>
<comment type="similarity">
    <text evidence="3">Belongs to the glycosyl hydrolase 38 family.</text>
</comment>
<dbReference type="SMR" id="Q7TP34"/>
<evidence type="ECO:0000256" key="2">
    <source>
        <dbReference type="ARBA" id="ARBA00005515"/>
    </source>
</evidence>
<dbReference type="PANTHER" id="PTHR11607:SF28">
    <property type="entry name" value="EPIDIDYMIS-SPECIFIC ALPHA-MANNOSIDASE"/>
    <property type="match status" value="1"/>
</dbReference>
<dbReference type="Pfam" id="PF07748">
    <property type="entry name" value="Glyco_hydro_38C"/>
    <property type="match status" value="1"/>
</dbReference>
<dbReference type="InterPro" id="IPR011330">
    <property type="entry name" value="Glyco_hydro/deAcase_b/a-brl"/>
</dbReference>
<evidence type="ECO:0000256" key="4">
    <source>
        <dbReference type="ARBA" id="ARBA00022723"/>
    </source>
</evidence>
<reference evidence="11" key="1">
    <citation type="submission" date="2003-06" db="EMBL/GenBank/DDBJ databases">
        <title>Liver regeneration after PH.</title>
        <authorList>
            <person name="Xu C.S."/>
            <person name="Li W.Q."/>
            <person name="Li Y.C."/>
            <person name="Ma H."/>
            <person name="Wang L."/>
            <person name="Wang S.F."/>
            <person name="Han H.P."/>
            <person name="Wang G.P."/>
            <person name="Chai L.Q."/>
            <person name="Yuan J.Y."/>
            <person name="Yang K.J."/>
            <person name="Yan H.M."/>
            <person name="Chang C.F."/>
            <person name="Zhao L.F."/>
            <person name="Shi J.B."/>
            <person name="Rahman S."/>
            <person name="Wang Q.N."/>
            <person name="Zhang J.B."/>
        </authorList>
    </citation>
    <scope>NUCLEOTIDE SEQUENCE</scope>
</reference>
<evidence type="ECO:0000313" key="11">
    <source>
        <dbReference type="EMBL" id="AAP92617.1"/>
    </source>
</evidence>
<dbReference type="FunFam" id="2.70.98.30:FF:000005">
    <property type="entry name" value="Alpha-mannosidase"/>
    <property type="match status" value="1"/>
</dbReference>
<gene>
    <name evidence="12 14" type="primary">Man2b2</name>
    <name evidence="15" type="synonym">Mrfap1</name>
</gene>
<evidence type="ECO:0000256" key="9">
    <source>
        <dbReference type="SAM" id="SignalP"/>
    </source>
</evidence>
<dbReference type="Gene3D" id="2.60.40.1180">
    <property type="entry name" value="Golgi alpha-mannosidase II"/>
    <property type="match status" value="1"/>
</dbReference>
<dbReference type="GO" id="GO:0030246">
    <property type="term" value="F:carbohydrate binding"/>
    <property type="evidence" value="ECO:0007669"/>
    <property type="project" value="InterPro"/>
</dbReference>
<comment type="similarity">
    <text evidence="2">Belongs to the MORF4 family-associated protein family.</text>
</comment>
<dbReference type="Gene3D" id="3.20.110.10">
    <property type="entry name" value="Glycoside hydrolase 38, N terminal domain"/>
    <property type="match status" value="2"/>
</dbReference>
<dbReference type="InterPro" id="IPR000602">
    <property type="entry name" value="Glyco_hydro_38_N"/>
</dbReference>
<feature type="region of interest" description="Disordered" evidence="8">
    <location>
        <begin position="1263"/>
        <end position="1306"/>
    </location>
</feature>
<evidence type="ECO:0000313" key="12">
    <source>
        <dbReference type="Ensembl" id="ENSRNOP00000075327.1"/>
    </source>
</evidence>
<dbReference type="AGR" id="RGD:1308840"/>
<dbReference type="InterPro" id="IPR028995">
    <property type="entry name" value="Glyco_hydro_57/38_cen_sf"/>
</dbReference>
<evidence type="ECO:0000259" key="10">
    <source>
        <dbReference type="SMART" id="SM00872"/>
    </source>
</evidence>
<dbReference type="InterPro" id="IPR013780">
    <property type="entry name" value="Glyco_hydro_b"/>
</dbReference>
<accession>Q7TP34</accession>
<evidence type="ECO:0000256" key="3">
    <source>
        <dbReference type="ARBA" id="ARBA00009792"/>
    </source>
</evidence>
<dbReference type="GeneTree" id="ENSGT01030000234638"/>
<reference evidence="12 13" key="2">
    <citation type="journal article" date="2004" name="Nature">
        <title>Genome sequence of the Brown Norway rat yields insights into mammalian evolution.</title>
        <authorList>
            <consortium name="Rat Genome Sequencing Project Consortium"/>
            <person name="Gibbs R.A."/>
            <person name="Weinstock G.M."/>
            <person name="Metzker M.L."/>
            <person name="Muzny D.M."/>
            <person name="Sodergren E.J."/>
            <person name="Scherer S."/>
            <person name="Scott G."/>
            <person name="Steffen D."/>
            <person name="Worley K.C."/>
            <person name="Burch P.E."/>
            <person name="Okwuonu G."/>
            <person name="Hines S."/>
            <person name="Lewis L."/>
            <person name="Deramo C."/>
            <person name="Delgado O."/>
            <person name="Dugan-Rocha S."/>
            <person name="Miner G."/>
            <person name="Morgan M."/>
            <person name="Hawes A."/>
            <person name="Gill R."/>
            <person name="Holt R.A."/>
            <person name="Adams M.D."/>
            <person name="Amanatides P.G."/>
            <person name="Baden-Tillson H."/>
            <person name="Barnstead M."/>
            <person name="Chin S."/>
            <person name="Evans C.A."/>
            <person name="Ferriera S."/>
            <person name="Fosler C."/>
            <person name="Glodek A."/>
            <person name="Gu Z."/>
            <person name="Jennings D."/>
            <person name="Kraft C.L."/>
            <person name="Nguyen T."/>
            <person name="Pfannkoch C.M."/>
            <person name="Sitter C."/>
            <person name="Sutton G.G."/>
            <person name="Venter J.C."/>
            <person name="Woodage T."/>
            <person name="Smith D."/>
            <person name="Lee H.-M."/>
            <person name="Gustafson E."/>
            <person name="Cahill P."/>
            <person name="Kana A."/>
            <person name="Doucette-Stamm L."/>
            <person name="Weinstock K."/>
            <person name="Fechtel K."/>
            <person name="Weiss R.B."/>
            <person name="Dunn D.M."/>
            <person name="Green E.D."/>
            <person name="Blakesley R.W."/>
            <person name="Bouffard G.G."/>
            <person name="De Jong P.J."/>
            <person name="Osoegawa K."/>
            <person name="Zhu B."/>
            <person name="Marra M."/>
            <person name="Schein J."/>
            <person name="Bosdet I."/>
            <person name="Fjell C."/>
            <person name="Jones S."/>
            <person name="Krzywinski M."/>
            <person name="Mathewson C."/>
            <person name="Siddiqui A."/>
            <person name="Wye N."/>
            <person name="McPherson J."/>
            <person name="Zhao S."/>
            <person name="Fraser C.M."/>
            <person name="Shetty J."/>
            <person name="Shatsman S."/>
            <person name="Geer K."/>
            <person name="Chen Y."/>
            <person name="Abramzon S."/>
            <person name="Nierman W.C."/>
            <person name="Havlak P.H."/>
            <person name="Chen R."/>
            <person name="Durbin K.J."/>
            <person name="Egan A."/>
            <person name="Ren Y."/>
            <person name="Song X.-Z."/>
            <person name="Li B."/>
            <person name="Liu Y."/>
            <person name="Qin X."/>
            <person name="Cawley S."/>
            <person name="Cooney A.J."/>
            <person name="D'Souza L.M."/>
            <person name="Martin K."/>
            <person name="Wu J.Q."/>
            <person name="Gonzalez-Garay M.L."/>
            <person name="Jackson A.R."/>
            <person name="Kalafus K.J."/>
            <person name="McLeod M.P."/>
            <person name="Milosavljevic A."/>
            <person name="Virk D."/>
            <person name="Volkov A."/>
            <person name="Wheeler D.A."/>
            <person name="Zhang Z."/>
            <person name="Bailey J.A."/>
            <person name="Eichler E.E."/>
            <person name="Tuzun E."/>
            <person name="Birney E."/>
            <person name="Mongin E."/>
            <person name="Ureta-Vidal A."/>
            <person name="Woodwark C."/>
            <person name="Zdobnov E."/>
            <person name="Bork P."/>
            <person name="Suyama M."/>
            <person name="Torrents D."/>
            <person name="Alexandersson M."/>
            <person name="Trask B.J."/>
            <person name="Young J.M."/>
            <person name="Huang H."/>
            <person name="Wang H."/>
            <person name="Xing H."/>
            <person name="Daniels S."/>
            <person name="Gietzen D."/>
            <person name="Schmidt J."/>
            <person name="Stevens K."/>
            <person name="Vitt U."/>
            <person name="Wingrove J."/>
            <person name="Camara F."/>
            <person name="Mar Alba M."/>
            <person name="Abril J.F."/>
            <person name="Guigo R."/>
            <person name="Smit A."/>
            <person name="Dubchak I."/>
            <person name="Rubin E.M."/>
            <person name="Couronne O."/>
            <person name="Poliakov A."/>
            <person name="Huebner N."/>
            <person name="Ganten D."/>
            <person name="Goesele C."/>
            <person name="Hummel O."/>
            <person name="Kreitler T."/>
            <person name="Lee Y.-A."/>
            <person name="Monti J."/>
            <person name="Schulz H."/>
            <person name="Zimdahl H."/>
            <person name="Himmelbauer H."/>
            <person name="Lehrach H."/>
            <person name="Jacob H.J."/>
            <person name="Bromberg S."/>
            <person name="Gullings-Handley J."/>
            <person name="Jensen-Seaman M.I."/>
            <person name="Kwitek A.E."/>
            <person name="Lazar J."/>
            <person name="Pasko D."/>
            <person name="Tonellato P.J."/>
            <person name="Twigger S."/>
            <person name="Ponting C.P."/>
            <person name="Duarte J.M."/>
            <person name="Rice S."/>
            <person name="Goodstadt L."/>
            <person name="Beatson S.A."/>
            <person name="Emes R.D."/>
            <person name="Winter E.E."/>
            <person name="Webber C."/>
            <person name="Brandt P."/>
            <person name="Nyakatura G."/>
            <person name="Adetobi M."/>
            <person name="Chiaromonte F."/>
            <person name="Elnitski L."/>
            <person name="Eswara P."/>
            <person name="Hardison R.C."/>
            <person name="Hou M."/>
            <person name="Kolbe D."/>
            <person name="Makova K."/>
            <person name="Miller W."/>
            <person name="Nekrutenko A."/>
            <person name="Riemer C."/>
            <person name="Schwartz S."/>
            <person name="Taylor J."/>
            <person name="Yang S."/>
            <person name="Zhang Y."/>
            <person name="Lindpaintner K."/>
            <person name="Andrews T.D."/>
            <person name="Caccamo M."/>
            <person name="Clamp M."/>
            <person name="Clarke L."/>
            <person name="Curwen V."/>
            <person name="Durbin R.M."/>
            <person name="Eyras E."/>
            <person name="Searle S.M."/>
            <person name="Cooper G.M."/>
            <person name="Batzoglou S."/>
            <person name="Brudno M."/>
            <person name="Sidow A."/>
            <person name="Stone E.A."/>
            <person name="Payseur B.A."/>
            <person name="Bourque G."/>
            <person name="Lopez-Otin C."/>
            <person name="Puente X.S."/>
            <person name="Chakrabarti K."/>
            <person name="Chatterji S."/>
            <person name="Dewey C."/>
            <person name="Pachter L."/>
            <person name="Bray N."/>
            <person name="Yap V.B."/>
            <person name="Caspi A."/>
            <person name="Tesler G."/>
            <person name="Pevzner P.A."/>
            <person name="Haussler D."/>
            <person name="Roskin K.M."/>
            <person name="Baertsch R."/>
            <person name="Clawson H."/>
            <person name="Furey T.S."/>
            <person name="Hinrichs A.S."/>
            <person name="Karolchik D."/>
            <person name="Kent W.J."/>
            <person name="Rosenbloom K.R."/>
            <person name="Trumbower H."/>
            <person name="Weirauch M."/>
            <person name="Cooper D.N."/>
            <person name="Stenson P.D."/>
            <person name="Ma B."/>
            <person name="Brent M."/>
            <person name="Arumugam M."/>
            <person name="Shteynberg D."/>
            <person name="Copley R.R."/>
            <person name="Taylor M.S."/>
            <person name="Riethman H."/>
            <person name="Mudunuri U."/>
            <person name="Peterson J."/>
            <person name="Guyer M."/>
            <person name="Felsenfeld A."/>
            <person name="Old S."/>
            <person name="Mockrin S."/>
            <person name="Collins F.S."/>
        </authorList>
    </citation>
    <scope>NUCLEOTIDE SEQUENCE [LARGE SCALE GENOMIC DNA]</scope>
    <source>
        <strain evidence="12 13">Brown Norway</strain>
    </source>
</reference>
<dbReference type="Gene3D" id="1.20.1270.50">
    <property type="entry name" value="Glycoside hydrolase family 38, central domain"/>
    <property type="match status" value="2"/>
</dbReference>
<dbReference type="FunFam" id="1.20.1270.50:FF:000005">
    <property type="entry name" value="Alpha-mannosidase"/>
    <property type="match status" value="1"/>
</dbReference>
<dbReference type="Gene3D" id="2.70.98.30">
    <property type="entry name" value="Golgi alpha-mannosidase II, domain 4"/>
    <property type="match status" value="1"/>
</dbReference>
<dbReference type="eggNOG" id="KOG1959">
    <property type="taxonomic scope" value="Eukaryota"/>
</dbReference>
<dbReference type="Reactome" id="R-RNO-8853383">
    <property type="pathway name" value="Lysosomal oligosaccharide catabolism"/>
</dbReference>
<keyword evidence="7" id="KW-0326">Glycosidase</keyword>
<reference evidence="12" key="3">
    <citation type="submission" date="2025-05" db="UniProtKB">
        <authorList>
            <consortium name="Ensembl"/>
        </authorList>
    </citation>
    <scope>IDENTIFICATION</scope>
    <source>
        <strain evidence="12">Brown Norway</strain>
    </source>
</reference>
<feature type="chain" id="PRO_5015098852" evidence="9">
    <location>
        <begin position="22"/>
        <end position="1449"/>
    </location>
</feature>
<proteinExistence type="evidence at protein level"/>
<evidence type="ECO:0000256" key="8">
    <source>
        <dbReference type="SAM" id="MobiDB-lite"/>
    </source>
</evidence>
<dbReference type="GO" id="GO:0004559">
    <property type="term" value="F:alpha-mannosidase activity"/>
    <property type="evidence" value="ECO:0000314"/>
    <property type="project" value="RGD"/>
</dbReference>
<dbReference type="InterPro" id="IPR011013">
    <property type="entry name" value="Gal_mutarotase_sf_dom"/>
</dbReference>
<dbReference type="CAZy" id="GH38">
    <property type="family name" value="Glycoside Hydrolase Family 38"/>
</dbReference>
<sequence>MGLLRWLPLLGQLLLLWPLAARPASPIRAFVVPHSHMDVGWVYTVQESMRAYAANVYTTVVEELVRGRQRRFIAVEQEFFRLWWDGVASEQQKQQTAHAEDSEEPPGAHHLRVPAMGDCCIDSQMWSGNYFMGLQFMNKQVRQLLDEGRLEFVLGGQVMHDEAVTHLDDQILQLTEGHGFLYETFGIRPQFSWHVDPFGASATTPTLFALAGFNAHLISRIDYDLKDAMQEAQQHVALVAPGLGDSNRGGDTRSLRKKPKGLQFVWHGSPSLSEQQEIYTHVMDLYSYCTPSHIPFSNRSGFYWNGVAVFPEPPPDGVYPNMSEPVTVDNIHLYAEALVANVKQRAAWFRTPHVLWPWGCDKQFFNASVQFDNMDPLLEYINNRSAQFGISVQYATLNDYFQALHDFNVTWDIRDHHDFLPYSSGRSEDTASAPWLVEVWEPSSLAVGTLMVLLYQAGTVTPPVPTRSAPRYREGTQLPYHQAEPQQAWTGFFTSRSTLKGLARQASALLYAGESMFTRYMWPHPRGTLDPTWALQQLQQLRWAVSEVQHHDAITGTESPKVKNMYMEHLSMGMRGVHKLMASIALDRPPGSGTDTRPVGYSASVYNPLAWKITTIITLTVAFPSVSVTDELGRPVSAQCTYAKVLSVLKTHCNRGAKVGIQNSTKDPSAYDLLILTTIPGLSYRHYKVRRTRGDQAGTRELVTPRANTLKFSRKLRNQTSQEGKLLVPVMNDCYTLLFDQDTNMLHSIQDRQSNRTVHMTQEFLEYRANGDVKQGPISDNYLFASNDTAEPSWEAVGMEMVVGTLATDVRQYFYRNITDQGYIYSIHTRLAHVHPSLAGELLCRRIEQQYQVGPLDLNREAILRTSSDLNSQQVLYSDNNGYQMQRRPYKAFKSNPIPRNYYPMVQSAFIEDDKSRLVLLAERPHGVSSQENGQVEVREAWLSPYGPSKPPAAGPEPRKDRFPQVMLHRRLWNNLVWDLNYNLTLNDTSVVHPVLWLLLGPKSTTTALRPRSGVALQHRPVVLLKELTDEEETAIHRPHHPWPVTLPPSLHLQVLSLPGWQYSRNHAQHLKNLQRGSLPAAPSTSSPLTLSTGCREFRWFIQQMPLEGVGVLGSLVLSLLDSEDDGKGSRHDGGHPEKPQVNLQRVLLRLHHLYEAGEDPIALRGLGSVVAVEERSLTGTWDVQTLQRWHWRTKIGQLKGHPGSNQHPKTQALTTVVPKNNCQVETSGFFGKLPFLGLGNSSEVIDLTGMCQVLASLHNIRKKEEDEDEEEEEEEEEEESRRKERAARLRGFSEAESWNSGGSFEDSARARSLSVVQTSKAAEMRPLDAVELAEPEEVEVLEPEEDFEQFLLPVIHEMREDIASLTRERGRAPVRNRGKLWEMDNMLIQIKTQVEASEESALNHLQGAGGAEPRGPRAEKADEKAQEMAKMAEMLVQLVRRIEKSESS</sequence>
<dbReference type="GO" id="GO:0006013">
    <property type="term" value="P:mannose metabolic process"/>
    <property type="evidence" value="ECO:0000314"/>
    <property type="project" value="RGD"/>
</dbReference>
<dbReference type="Proteomes" id="UP000002494">
    <property type="component" value="Chromosome 14"/>
</dbReference>
<dbReference type="OMA" id="VIRRINW"/>
<dbReference type="Gene3D" id="2.60.40.1360">
    <property type="match status" value="1"/>
</dbReference>
<keyword evidence="5" id="KW-0378">Hydrolase</keyword>
<dbReference type="GO" id="GO:0046872">
    <property type="term" value="F:metal ion binding"/>
    <property type="evidence" value="ECO:0007669"/>
    <property type="project" value="UniProtKB-KW"/>
</dbReference>
<keyword evidence="6" id="KW-0862">Zinc</keyword>
<dbReference type="InterPro" id="IPR029254">
    <property type="entry name" value="MRFAP1"/>
</dbReference>
<name>Q7TP34_RAT</name>
<feature type="region of interest" description="Disordered" evidence="8">
    <location>
        <begin position="1400"/>
        <end position="1423"/>
    </location>
</feature>
<dbReference type="Pfam" id="PF15155">
    <property type="entry name" value="MRFAP1"/>
    <property type="match status" value="1"/>
</dbReference>
<evidence type="ECO:0000313" key="14">
    <source>
        <dbReference type="RGD" id="1308840"/>
    </source>
</evidence>
<dbReference type="EMBL" id="AY325216">
    <property type="protein sequence ID" value="AAP92617.1"/>
    <property type="molecule type" value="mRNA"/>
</dbReference>
<dbReference type="Pfam" id="PF01074">
    <property type="entry name" value="Glyco_hydro_38N"/>
    <property type="match status" value="3"/>
</dbReference>
<dbReference type="InterPro" id="IPR050843">
    <property type="entry name" value="Glycosyl_Hydrlase_38"/>
</dbReference>
<dbReference type="SMART" id="SM00872">
    <property type="entry name" value="Alpha-mann_mid"/>
    <property type="match status" value="1"/>
</dbReference>
<evidence type="ECO:0000256" key="6">
    <source>
        <dbReference type="ARBA" id="ARBA00022833"/>
    </source>
</evidence>
<keyword evidence="4" id="KW-0479">Metal-binding</keyword>